<dbReference type="Proteomes" id="UP000217209">
    <property type="component" value="Chromosome"/>
</dbReference>
<keyword evidence="3" id="KW-1185">Reference proteome</keyword>
<keyword evidence="1" id="KW-0812">Transmembrane</keyword>
<sequence>MSTPDRDLSRALIGALTLAAAVMLVVLLRLPGLILSIFLIALVLLVSRHYQSNPENAAIQSSLSYARDDICEVLDAYDQLQNGASAADIADRTLHFPALANPDMSVPEINEFLLRASSARRFVARIDGYLASPTVDRAQLERLLTVADQRAFELQSAWDDARRVAKEIGPA</sequence>
<keyword evidence="1" id="KW-0472">Membrane</keyword>
<evidence type="ECO:0000256" key="1">
    <source>
        <dbReference type="SAM" id="Phobius"/>
    </source>
</evidence>
<gene>
    <name evidence="2" type="ORF">CGLAU_07370</name>
</gene>
<accession>A0A1Q2HX69</accession>
<evidence type="ECO:0000313" key="2">
    <source>
        <dbReference type="EMBL" id="AQQ15429.1"/>
    </source>
</evidence>
<dbReference type="KEGG" id="cgv:CGLAU_07370"/>
<keyword evidence="1" id="KW-1133">Transmembrane helix</keyword>
<dbReference type="AlphaFoldDB" id="A0A1Q2HX69"/>
<protein>
    <submittedName>
        <fullName evidence="2">Uncharacterized protein</fullName>
    </submittedName>
</protein>
<name>A0A1Q2HX69_9CORY</name>
<proteinExistence type="predicted"/>
<dbReference type="EMBL" id="CP019688">
    <property type="protein sequence ID" value="AQQ15429.1"/>
    <property type="molecule type" value="Genomic_DNA"/>
</dbReference>
<reference evidence="2 3" key="1">
    <citation type="submission" date="2016-12" db="EMBL/GenBank/DDBJ databases">
        <authorList>
            <person name="Song W.-J."/>
            <person name="Kurnit D.M."/>
        </authorList>
    </citation>
    <scope>NUCLEOTIDE SEQUENCE [LARGE SCALE GENOMIC DNA]</scope>
    <source>
        <strain evidence="2 3">DSM 30827</strain>
    </source>
</reference>
<feature type="transmembrane region" description="Helical" evidence="1">
    <location>
        <begin position="12"/>
        <end position="45"/>
    </location>
</feature>
<dbReference type="OrthoDB" id="4427368at2"/>
<evidence type="ECO:0000313" key="3">
    <source>
        <dbReference type="Proteomes" id="UP000217209"/>
    </source>
</evidence>
<dbReference type="RefSeq" id="WP_095660119.1">
    <property type="nucleotide sequence ID" value="NZ_BAAAKB010000002.1"/>
</dbReference>
<organism evidence="2 3">
    <name type="scientific">Corynebacterium glaucum</name>
    <dbReference type="NCBI Taxonomy" id="187491"/>
    <lineage>
        <taxon>Bacteria</taxon>
        <taxon>Bacillati</taxon>
        <taxon>Actinomycetota</taxon>
        <taxon>Actinomycetes</taxon>
        <taxon>Mycobacteriales</taxon>
        <taxon>Corynebacteriaceae</taxon>
        <taxon>Corynebacterium</taxon>
    </lineage>
</organism>